<evidence type="ECO:0000313" key="3">
    <source>
        <dbReference type="EMBL" id="QBN17782.1"/>
    </source>
</evidence>
<dbReference type="Gene3D" id="4.10.520.10">
    <property type="entry name" value="IHF-like DNA-binding proteins"/>
    <property type="match status" value="1"/>
</dbReference>
<reference evidence="4" key="1">
    <citation type="submission" date="2019-03" db="EMBL/GenBank/DDBJ databases">
        <title>Flavobacterium sp.</title>
        <authorList>
            <person name="Kim H."/>
        </authorList>
    </citation>
    <scope>NUCLEOTIDE SEQUENCE [LARGE SCALE GENOMIC DNA]</scope>
    <source>
        <strain evidence="4">GS13</strain>
    </source>
</reference>
<evidence type="ECO:0000313" key="4">
    <source>
        <dbReference type="Proteomes" id="UP000291124"/>
    </source>
</evidence>
<accession>A0A4V1AGE7</accession>
<keyword evidence="1 3" id="KW-0238">DNA-binding</keyword>
<feature type="domain" description="HU" evidence="2">
    <location>
        <begin position="1"/>
        <end position="121"/>
    </location>
</feature>
<dbReference type="AlphaFoldDB" id="A0A4V1AGE7"/>
<dbReference type="OrthoDB" id="9809801at2"/>
<organism evidence="3 4">
    <name type="scientific">Flavobacterium nackdongense</name>
    <dbReference type="NCBI Taxonomy" id="2547394"/>
    <lineage>
        <taxon>Bacteria</taxon>
        <taxon>Pseudomonadati</taxon>
        <taxon>Bacteroidota</taxon>
        <taxon>Flavobacteriia</taxon>
        <taxon>Flavobacteriales</taxon>
        <taxon>Flavobacteriaceae</taxon>
        <taxon>Flavobacterium</taxon>
    </lineage>
</organism>
<dbReference type="InterPro" id="IPR010992">
    <property type="entry name" value="IHF-like_DNA-bd_dom_sf"/>
</dbReference>
<keyword evidence="4" id="KW-1185">Reference proteome</keyword>
<proteinExistence type="predicted"/>
<sequence length="127" mass="13854">MAIPFTPSGKTNPNDASAPMKYYPRACNYGEIDLEELAEQVSFSCSATPADCYLVIMSLVEEVSNSLEKGKIVRLGNLGSFQVSIKGSSSDTPESVRSQNVTSSSILFRPGKKLKTMLKRLVFVPKK</sequence>
<gene>
    <name evidence="3" type="ORF">E1750_02845</name>
</gene>
<protein>
    <submittedName>
        <fullName evidence="3">DNA-binding protein</fullName>
    </submittedName>
</protein>
<dbReference type="Proteomes" id="UP000291124">
    <property type="component" value="Chromosome"/>
</dbReference>
<dbReference type="RefSeq" id="WP_133275313.1">
    <property type="nucleotide sequence ID" value="NZ_CP037933.1"/>
</dbReference>
<dbReference type="Pfam" id="PF18291">
    <property type="entry name" value="HU-HIG"/>
    <property type="match status" value="1"/>
</dbReference>
<dbReference type="EMBL" id="CP037933">
    <property type="protein sequence ID" value="QBN17782.1"/>
    <property type="molecule type" value="Genomic_DNA"/>
</dbReference>
<dbReference type="NCBIfam" id="TIGR01201">
    <property type="entry name" value="HU_rel"/>
    <property type="match status" value="1"/>
</dbReference>
<dbReference type="SUPFAM" id="SSF47729">
    <property type="entry name" value="IHF-like DNA-binding proteins"/>
    <property type="match status" value="1"/>
</dbReference>
<dbReference type="GO" id="GO:0003677">
    <property type="term" value="F:DNA binding"/>
    <property type="evidence" value="ECO:0007669"/>
    <property type="project" value="UniProtKB-KW"/>
</dbReference>
<dbReference type="KEGG" id="fnk:E1750_02845"/>
<dbReference type="InterPro" id="IPR041607">
    <property type="entry name" value="HU-HIG"/>
</dbReference>
<evidence type="ECO:0000259" key="2">
    <source>
        <dbReference type="Pfam" id="PF18291"/>
    </source>
</evidence>
<name>A0A4V1AGE7_9FLAO</name>
<dbReference type="InterPro" id="IPR005902">
    <property type="entry name" value="HU_DNA-bd_put"/>
</dbReference>
<evidence type="ECO:0000256" key="1">
    <source>
        <dbReference type="ARBA" id="ARBA00023125"/>
    </source>
</evidence>